<organism evidence="2 3">
    <name type="scientific">Paxillus rubicundulus Ve08.2h10</name>
    <dbReference type="NCBI Taxonomy" id="930991"/>
    <lineage>
        <taxon>Eukaryota</taxon>
        <taxon>Fungi</taxon>
        <taxon>Dikarya</taxon>
        <taxon>Basidiomycota</taxon>
        <taxon>Agaricomycotina</taxon>
        <taxon>Agaricomycetes</taxon>
        <taxon>Agaricomycetidae</taxon>
        <taxon>Boletales</taxon>
        <taxon>Paxilineae</taxon>
        <taxon>Paxillaceae</taxon>
        <taxon>Paxillus</taxon>
    </lineage>
</organism>
<gene>
    <name evidence="2" type="ORF">PAXRUDRAFT_33442</name>
</gene>
<dbReference type="EMBL" id="KN825096">
    <property type="protein sequence ID" value="KIK94598.1"/>
    <property type="molecule type" value="Genomic_DNA"/>
</dbReference>
<evidence type="ECO:0000313" key="2">
    <source>
        <dbReference type="EMBL" id="KIK94598.1"/>
    </source>
</evidence>
<evidence type="ECO:0000313" key="3">
    <source>
        <dbReference type="Proteomes" id="UP000054538"/>
    </source>
</evidence>
<reference evidence="2 3" key="1">
    <citation type="submission" date="2014-04" db="EMBL/GenBank/DDBJ databases">
        <authorList>
            <consortium name="DOE Joint Genome Institute"/>
            <person name="Kuo A."/>
            <person name="Kohler A."/>
            <person name="Jargeat P."/>
            <person name="Nagy L.G."/>
            <person name="Floudas D."/>
            <person name="Copeland A."/>
            <person name="Barry K.W."/>
            <person name="Cichocki N."/>
            <person name="Veneault-Fourrey C."/>
            <person name="LaButti K."/>
            <person name="Lindquist E.A."/>
            <person name="Lipzen A."/>
            <person name="Lundell T."/>
            <person name="Morin E."/>
            <person name="Murat C."/>
            <person name="Sun H."/>
            <person name="Tunlid A."/>
            <person name="Henrissat B."/>
            <person name="Grigoriev I.V."/>
            <person name="Hibbett D.S."/>
            <person name="Martin F."/>
            <person name="Nordberg H.P."/>
            <person name="Cantor M.N."/>
            <person name="Hua S.X."/>
        </authorList>
    </citation>
    <scope>NUCLEOTIDE SEQUENCE [LARGE SCALE GENOMIC DNA]</scope>
    <source>
        <strain evidence="2 3">Ve08.2h10</strain>
    </source>
</reference>
<accession>A0A0D0DQF1</accession>
<sequence>MPSNPQDIYARLLIPPDDNLPKVCRDEGLRIGDVGIVTERGTFDILFNICLPEEHPLNQRGGVPATFKQVPLSVWDVSKIPQLGLSLDFTSTSAAGATLVLPEGAGTEDLLSLGALMKEAKEKGESWYHYAYFDRERTTINNDSLYLVTGYHKTSSWAVAAFSDASCSGGFNAAFTAGQVVEGNIAAAYSWQVTNSIHWRVGPEEGHNVNSRNQAVSIRGFKIALRDSVFGLLRQVKVSSEFPGTKSSTSRAYLRRSISPGYRARGHGELQRQPPGGESSRGRDMQGSQC</sequence>
<proteinExistence type="predicted"/>
<dbReference type="AlphaFoldDB" id="A0A0D0DQF1"/>
<dbReference type="STRING" id="930991.A0A0D0DQF1"/>
<reference evidence="3" key="2">
    <citation type="submission" date="2015-01" db="EMBL/GenBank/DDBJ databases">
        <title>Evolutionary Origins and Diversification of the Mycorrhizal Mutualists.</title>
        <authorList>
            <consortium name="DOE Joint Genome Institute"/>
            <consortium name="Mycorrhizal Genomics Consortium"/>
            <person name="Kohler A."/>
            <person name="Kuo A."/>
            <person name="Nagy L.G."/>
            <person name="Floudas D."/>
            <person name="Copeland A."/>
            <person name="Barry K.W."/>
            <person name="Cichocki N."/>
            <person name="Veneault-Fourrey C."/>
            <person name="LaButti K."/>
            <person name="Lindquist E.A."/>
            <person name="Lipzen A."/>
            <person name="Lundell T."/>
            <person name="Morin E."/>
            <person name="Murat C."/>
            <person name="Riley R."/>
            <person name="Ohm R."/>
            <person name="Sun H."/>
            <person name="Tunlid A."/>
            <person name="Henrissat B."/>
            <person name="Grigoriev I.V."/>
            <person name="Hibbett D.S."/>
            <person name="Martin F."/>
        </authorList>
    </citation>
    <scope>NUCLEOTIDE SEQUENCE [LARGE SCALE GENOMIC DNA]</scope>
    <source>
        <strain evidence="3">Ve08.2h10</strain>
    </source>
</reference>
<dbReference type="OrthoDB" id="2662290at2759"/>
<protein>
    <submittedName>
        <fullName evidence="2">Uncharacterized protein</fullName>
    </submittedName>
</protein>
<dbReference type="HOGENOM" id="CLU_021108_6_0_1"/>
<dbReference type="InParanoid" id="A0A0D0DQF1"/>
<dbReference type="Proteomes" id="UP000054538">
    <property type="component" value="Unassembled WGS sequence"/>
</dbReference>
<feature type="region of interest" description="Disordered" evidence="1">
    <location>
        <begin position="242"/>
        <end position="290"/>
    </location>
</feature>
<name>A0A0D0DQF1_9AGAM</name>
<evidence type="ECO:0000256" key="1">
    <source>
        <dbReference type="SAM" id="MobiDB-lite"/>
    </source>
</evidence>
<keyword evidence="3" id="KW-1185">Reference proteome</keyword>